<evidence type="ECO:0000256" key="3">
    <source>
        <dbReference type="ARBA" id="ARBA00006739"/>
    </source>
</evidence>
<name>A0A1E4TEB1_9ASCO</name>
<dbReference type="EMBL" id="KV453842">
    <property type="protein sequence ID" value="ODV90008.1"/>
    <property type="molecule type" value="Genomic_DNA"/>
</dbReference>
<dbReference type="Proteomes" id="UP000095023">
    <property type="component" value="Unassembled WGS sequence"/>
</dbReference>
<dbReference type="PANTHER" id="PTHR10859:SF91">
    <property type="entry name" value="DOLICHYL-PHOSPHATE BETA-GLUCOSYLTRANSFERASE"/>
    <property type="match status" value="1"/>
</dbReference>
<evidence type="ECO:0000256" key="1">
    <source>
        <dbReference type="ARBA" id="ARBA00004389"/>
    </source>
</evidence>
<organism evidence="14 15">
    <name type="scientific">Tortispora caseinolytica NRRL Y-17796</name>
    <dbReference type="NCBI Taxonomy" id="767744"/>
    <lineage>
        <taxon>Eukaryota</taxon>
        <taxon>Fungi</taxon>
        <taxon>Dikarya</taxon>
        <taxon>Ascomycota</taxon>
        <taxon>Saccharomycotina</taxon>
        <taxon>Trigonopsidomycetes</taxon>
        <taxon>Trigonopsidales</taxon>
        <taxon>Trigonopsidaceae</taxon>
        <taxon>Tortispora</taxon>
    </lineage>
</organism>
<dbReference type="InterPro" id="IPR029044">
    <property type="entry name" value="Nucleotide-diphossugar_trans"/>
</dbReference>
<keyword evidence="5" id="KW-0328">Glycosyltransferase</keyword>
<evidence type="ECO:0000256" key="6">
    <source>
        <dbReference type="ARBA" id="ARBA00022679"/>
    </source>
</evidence>
<dbReference type="GO" id="GO:0005789">
    <property type="term" value="C:endoplasmic reticulum membrane"/>
    <property type="evidence" value="ECO:0007669"/>
    <property type="project" value="UniProtKB-SubCell"/>
</dbReference>
<protein>
    <recommendedName>
        <fullName evidence="4">dolichyl-phosphate beta-glucosyltransferase</fullName>
        <ecNumber evidence="4">2.4.1.117</ecNumber>
    </recommendedName>
</protein>
<evidence type="ECO:0000256" key="8">
    <source>
        <dbReference type="ARBA" id="ARBA00022824"/>
    </source>
</evidence>
<keyword evidence="6 14" id="KW-0808">Transferase</keyword>
<dbReference type="Pfam" id="PF00535">
    <property type="entry name" value="Glycos_transf_2"/>
    <property type="match status" value="1"/>
</dbReference>
<evidence type="ECO:0000256" key="12">
    <source>
        <dbReference type="ARBA" id="ARBA00045097"/>
    </source>
</evidence>
<keyword evidence="9" id="KW-0735">Signal-anchor</keyword>
<dbReference type="PANTHER" id="PTHR10859">
    <property type="entry name" value="GLYCOSYL TRANSFERASE"/>
    <property type="match status" value="1"/>
</dbReference>
<keyword evidence="11" id="KW-0472">Membrane</keyword>
<comment type="similarity">
    <text evidence="3">Belongs to the glycosyltransferase 2 family.</text>
</comment>
<dbReference type="GO" id="GO:0006487">
    <property type="term" value="P:protein N-linked glycosylation"/>
    <property type="evidence" value="ECO:0007669"/>
    <property type="project" value="EnsemblFungi"/>
</dbReference>
<evidence type="ECO:0000259" key="13">
    <source>
        <dbReference type="Pfam" id="PF00535"/>
    </source>
</evidence>
<dbReference type="SUPFAM" id="SSF53448">
    <property type="entry name" value="Nucleotide-diphospho-sugar transferases"/>
    <property type="match status" value="1"/>
</dbReference>
<evidence type="ECO:0000313" key="15">
    <source>
        <dbReference type="Proteomes" id="UP000095023"/>
    </source>
</evidence>
<evidence type="ECO:0000256" key="10">
    <source>
        <dbReference type="ARBA" id="ARBA00022989"/>
    </source>
</evidence>
<evidence type="ECO:0000256" key="7">
    <source>
        <dbReference type="ARBA" id="ARBA00022692"/>
    </source>
</evidence>
<evidence type="ECO:0000313" key="14">
    <source>
        <dbReference type="EMBL" id="ODV90008.1"/>
    </source>
</evidence>
<evidence type="ECO:0000256" key="11">
    <source>
        <dbReference type="ARBA" id="ARBA00023136"/>
    </source>
</evidence>
<dbReference type="InterPro" id="IPR001173">
    <property type="entry name" value="Glyco_trans_2-like"/>
</dbReference>
<evidence type="ECO:0000256" key="9">
    <source>
        <dbReference type="ARBA" id="ARBA00022968"/>
    </source>
</evidence>
<keyword evidence="10" id="KW-1133">Transmembrane helix</keyword>
<keyword evidence="8" id="KW-0256">Endoplasmic reticulum</keyword>
<keyword evidence="7" id="KW-0812">Transmembrane</keyword>
<evidence type="ECO:0000256" key="4">
    <source>
        <dbReference type="ARBA" id="ARBA00012583"/>
    </source>
</evidence>
<reference evidence="15" key="1">
    <citation type="submission" date="2016-02" db="EMBL/GenBank/DDBJ databases">
        <title>Comparative genomics of biotechnologically important yeasts.</title>
        <authorList>
            <consortium name="DOE Joint Genome Institute"/>
            <person name="Riley R."/>
            <person name="Haridas S."/>
            <person name="Wolfe K.H."/>
            <person name="Lopes M.R."/>
            <person name="Hittinger C.T."/>
            <person name="Goker M."/>
            <person name="Salamov A."/>
            <person name="Wisecaver J."/>
            <person name="Long T.M."/>
            <person name="Aerts A.L."/>
            <person name="Barry K."/>
            <person name="Choi C."/>
            <person name="Clum A."/>
            <person name="Coughlan A.Y."/>
            <person name="Deshpande S."/>
            <person name="Douglass A.P."/>
            <person name="Hanson S.J."/>
            <person name="Klenk H.-P."/>
            <person name="Labutti K."/>
            <person name="Lapidus A."/>
            <person name="Lindquist E."/>
            <person name="Lipzen A."/>
            <person name="Meier-Kolthoff J.P."/>
            <person name="Ohm R.A."/>
            <person name="Otillar R.P."/>
            <person name="Pangilinan J."/>
            <person name="Peng Y."/>
            <person name="Rokas A."/>
            <person name="Rosa C.A."/>
            <person name="Scheuner C."/>
            <person name="Sibirny A.A."/>
            <person name="Slot J.C."/>
            <person name="Stielow J.B."/>
            <person name="Sun H."/>
            <person name="Kurtzman C.P."/>
            <person name="Blackwell M."/>
            <person name="Jeffries T.W."/>
            <person name="Grigoriev I.V."/>
        </authorList>
    </citation>
    <scope>NUCLEOTIDE SEQUENCE [LARGE SCALE GENOMIC DNA]</scope>
    <source>
        <strain evidence="15">NRRL Y-17796</strain>
    </source>
</reference>
<dbReference type="Gene3D" id="3.90.550.10">
    <property type="entry name" value="Spore Coat Polysaccharide Biosynthesis Protein SpsA, Chain A"/>
    <property type="match status" value="1"/>
</dbReference>
<dbReference type="CDD" id="cd04188">
    <property type="entry name" value="DPG_synthase"/>
    <property type="match status" value="1"/>
</dbReference>
<accession>A0A1E4TEB1</accession>
<dbReference type="OrthoDB" id="3784at2759"/>
<keyword evidence="15" id="KW-1185">Reference proteome</keyword>
<evidence type="ECO:0000256" key="2">
    <source>
        <dbReference type="ARBA" id="ARBA00004922"/>
    </source>
</evidence>
<dbReference type="AlphaFoldDB" id="A0A1E4TEB1"/>
<feature type="domain" description="Glycosyltransferase 2-like" evidence="13">
    <location>
        <begin position="67"/>
        <end position="244"/>
    </location>
</feature>
<proteinExistence type="inferred from homology"/>
<dbReference type="GO" id="GO:0004581">
    <property type="term" value="F:dolichyl-phosphate beta-glucosyltransferase activity"/>
    <property type="evidence" value="ECO:0007669"/>
    <property type="project" value="UniProtKB-EC"/>
</dbReference>
<sequence>MLSLISLLILLLAAILALYILVLILAHRPAPYSEEEQRYRTYTTALKPAKDLPRAPELFDPASIELSLVIPCYNEQDRLPPMLDEALPVLIDTFGSSWEILIIDDDSQDSTVKIALDWAKQHIIDPEMFRIIHLNKNRGKGGAVIHGMHCTRGSRAIFADADGASKFSDLLKLLKALQDQGNSGIAIGSRAHLVKSEAVVKRSWIRNLLMYGLHTLLYVFGIRHIADTQCGFKLFSRDAAQKIFPAMHIERWIFDVEILILAQRLELPAVEVPISWHEVPGSKIDLARDSIQMAADLVLIRLAYAFGIYRDDAAISIAKRK</sequence>
<comment type="subcellular location">
    <subcellularLocation>
        <location evidence="1">Endoplasmic reticulum membrane</location>
        <topology evidence="1">Single-pass membrane protein</topology>
    </subcellularLocation>
</comment>
<comment type="catalytic activity">
    <reaction evidence="12">
        <text>a di-trans,poly-cis-dolichyl phosphate + UDP-alpha-D-glucose = a di-trans,poly-cis-dolichyl beta-D-glucosyl phosphate + UDP</text>
        <dbReference type="Rhea" id="RHEA:15401"/>
        <dbReference type="Rhea" id="RHEA-COMP:19498"/>
        <dbReference type="Rhea" id="RHEA-COMP:19502"/>
        <dbReference type="ChEBI" id="CHEBI:57525"/>
        <dbReference type="ChEBI" id="CHEBI:57683"/>
        <dbReference type="ChEBI" id="CHEBI:58223"/>
        <dbReference type="ChEBI" id="CHEBI:58885"/>
        <dbReference type="EC" id="2.4.1.117"/>
    </reaction>
    <physiologicalReaction direction="left-to-right" evidence="12">
        <dbReference type="Rhea" id="RHEA:15402"/>
    </physiologicalReaction>
</comment>
<evidence type="ECO:0000256" key="5">
    <source>
        <dbReference type="ARBA" id="ARBA00022676"/>
    </source>
</evidence>
<comment type="pathway">
    <text evidence="2">Protein modification; protein glycosylation.</text>
</comment>
<gene>
    <name evidence="14" type="ORF">CANCADRAFT_26699</name>
</gene>
<dbReference type="EC" id="2.4.1.117" evidence="4"/>
<dbReference type="InterPro" id="IPR035518">
    <property type="entry name" value="DPG_synthase"/>
</dbReference>